<evidence type="ECO:0000313" key="6">
    <source>
        <dbReference type="Proteomes" id="UP000460718"/>
    </source>
</evidence>
<evidence type="ECO:0000313" key="4">
    <source>
        <dbReference type="Proteomes" id="UP000433483"/>
    </source>
</evidence>
<evidence type="ECO:0000313" key="3">
    <source>
        <dbReference type="EMBL" id="KAE9217549.1"/>
    </source>
</evidence>
<dbReference type="Proteomes" id="UP000440732">
    <property type="component" value="Unassembled WGS sequence"/>
</dbReference>
<sequence length="99" mass="10910">MPRRVNWRERAVDAAEAEAVLASLKSFDINKSQTMACTICPGAEHKMRYRLLDCSSEPCSEASSLKCAWRGKMVTCLDSEHASIFEFGDHNSSAASPGR</sequence>
<dbReference type="Proteomes" id="UP000460718">
    <property type="component" value="Unassembled WGS sequence"/>
</dbReference>
<evidence type="ECO:0000313" key="5">
    <source>
        <dbReference type="Proteomes" id="UP000440732"/>
    </source>
</evidence>
<dbReference type="AlphaFoldDB" id="A0A6A3TWE5"/>
<keyword evidence="4" id="KW-1185">Reference proteome</keyword>
<name>A0A6A3TWE5_9STRA</name>
<comment type="caution">
    <text evidence="2">The sequence shown here is derived from an EMBL/GenBank/DDBJ whole genome shotgun (WGS) entry which is preliminary data.</text>
</comment>
<evidence type="ECO:0000313" key="2">
    <source>
        <dbReference type="EMBL" id="KAE9142628.1"/>
    </source>
</evidence>
<accession>A0A6A3TWE5</accession>
<dbReference type="EMBL" id="QXGB01000370">
    <property type="protein sequence ID" value="KAE9217549.1"/>
    <property type="molecule type" value="Genomic_DNA"/>
</dbReference>
<dbReference type="Proteomes" id="UP000433483">
    <property type="component" value="Unassembled WGS sequence"/>
</dbReference>
<reference evidence="4 5" key="1">
    <citation type="submission" date="2018-08" db="EMBL/GenBank/DDBJ databases">
        <title>Genomic investigation of the strawberry pathogen Phytophthora fragariae indicates pathogenicity is determined by transcriptional variation in three key races.</title>
        <authorList>
            <person name="Adams T.M."/>
            <person name="Armitage A.D."/>
            <person name="Sobczyk M.K."/>
            <person name="Bates H.J."/>
            <person name="Dunwell J.M."/>
            <person name="Nellist C.F."/>
            <person name="Harrison R.J."/>
        </authorList>
    </citation>
    <scope>NUCLEOTIDE SEQUENCE [LARGE SCALE GENOMIC DNA]</scope>
    <source>
        <strain evidence="3 4">NOV-27</strain>
        <strain evidence="2 5">NOV-5</strain>
        <strain evidence="1 6">SCRP245</strain>
    </source>
</reference>
<dbReference type="EMBL" id="QXFW01000893">
    <property type="protein sequence ID" value="KAE9000746.1"/>
    <property type="molecule type" value="Genomic_DNA"/>
</dbReference>
<protein>
    <submittedName>
        <fullName evidence="2">Uncharacterized protein</fullName>
    </submittedName>
</protein>
<organism evidence="2 5">
    <name type="scientific">Phytophthora fragariae</name>
    <dbReference type="NCBI Taxonomy" id="53985"/>
    <lineage>
        <taxon>Eukaryota</taxon>
        <taxon>Sar</taxon>
        <taxon>Stramenopiles</taxon>
        <taxon>Oomycota</taxon>
        <taxon>Peronosporomycetes</taxon>
        <taxon>Peronosporales</taxon>
        <taxon>Peronosporaceae</taxon>
        <taxon>Phytophthora</taxon>
    </lineage>
</organism>
<evidence type="ECO:0000313" key="1">
    <source>
        <dbReference type="EMBL" id="KAE9000746.1"/>
    </source>
</evidence>
<gene>
    <name evidence="3" type="ORF">PF005_g8614</name>
    <name evidence="2" type="ORF">PF006_g12273</name>
    <name evidence="1" type="ORF">PF011_g14052</name>
</gene>
<dbReference type="OrthoDB" id="126825at2759"/>
<proteinExistence type="predicted"/>
<dbReference type="EMBL" id="QXGA01000682">
    <property type="protein sequence ID" value="KAE9142628.1"/>
    <property type="molecule type" value="Genomic_DNA"/>
</dbReference>